<reference evidence="2 3" key="1">
    <citation type="submission" date="2019-12" db="EMBL/GenBank/DDBJ databases">
        <authorList>
            <person name="Alioto T."/>
            <person name="Alioto T."/>
            <person name="Gomez Garrido J."/>
        </authorList>
    </citation>
    <scope>NUCLEOTIDE SEQUENCE [LARGE SCALE GENOMIC DNA]</scope>
</reference>
<accession>A0A8S0VC33</accession>
<protein>
    <submittedName>
        <fullName evidence="2">Uncharacterized LOC107830728</fullName>
    </submittedName>
</protein>
<name>A0A8S0VC33_OLEEU</name>
<feature type="domain" description="PIFI-like Ig-like" evidence="1">
    <location>
        <begin position="46"/>
        <end position="112"/>
    </location>
</feature>
<dbReference type="Proteomes" id="UP000594638">
    <property type="component" value="Unassembled WGS sequence"/>
</dbReference>
<dbReference type="OrthoDB" id="1900123at2759"/>
<gene>
    <name evidence="2" type="ORF">OLEA9_A040628</name>
</gene>
<dbReference type="AlphaFoldDB" id="A0A8S0VC33"/>
<comment type="caution">
    <text evidence="2">The sequence shown here is derived from an EMBL/GenBank/DDBJ whole genome shotgun (WGS) entry which is preliminary data.</text>
</comment>
<organism evidence="2 3">
    <name type="scientific">Olea europaea subsp. europaea</name>
    <dbReference type="NCBI Taxonomy" id="158383"/>
    <lineage>
        <taxon>Eukaryota</taxon>
        <taxon>Viridiplantae</taxon>
        <taxon>Streptophyta</taxon>
        <taxon>Embryophyta</taxon>
        <taxon>Tracheophyta</taxon>
        <taxon>Spermatophyta</taxon>
        <taxon>Magnoliopsida</taxon>
        <taxon>eudicotyledons</taxon>
        <taxon>Gunneridae</taxon>
        <taxon>Pentapetalae</taxon>
        <taxon>asterids</taxon>
        <taxon>lamiids</taxon>
        <taxon>Lamiales</taxon>
        <taxon>Oleaceae</taxon>
        <taxon>Oleeae</taxon>
        <taxon>Olea</taxon>
    </lineage>
</organism>
<dbReference type="Gramene" id="OE9A040628T1">
    <property type="protein sequence ID" value="OE9A040628C1"/>
    <property type="gene ID" value="OE9A040628"/>
</dbReference>
<keyword evidence="3" id="KW-1185">Reference proteome</keyword>
<dbReference type="Pfam" id="PF25419">
    <property type="entry name" value="Ig_PIFI"/>
    <property type="match status" value="1"/>
</dbReference>
<dbReference type="EMBL" id="CACTIH010009233">
    <property type="protein sequence ID" value="CAA3028019.1"/>
    <property type="molecule type" value="Genomic_DNA"/>
</dbReference>
<evidence type="ECO:0000259" key="1">
    <source>
        <dbReference type="Pfam" id="PF25419"/>
    </source>
</evidence>
<evidence type="ECO:0000313" key="3">
    <source>
        <dbReference type="Proteomes" id="UP000594638"/>
    </source>
</evidence>
<proteinExistence type="predicted"/>
<dbReference type="InterPro" id="IPR057612">
    <property type="entry name" value="Ig_PIFI"/>
</dbReference>
<evidence type="ECO:0000313" key="2">
    <source>
        <dbReference type="EMBL" id="CAA3028019.1"/>
    </source>
</evidence>
<sequence length="113" mass="12310">MGTPLRSSHSSMRKLVKIRGKVVAAAASVAMTPVEEVKEYVLLTWAEFDLGRAPVYWKTMNGLPPTSGERLKLFYNSAAGNFVPNGDFGIAFNGGYNQPIMCGGEPRAMQEKV</sequence>